<sequence>MISRNLTKESSVIIIILFFALVFFLIPKYEGTKYLPHEEKEIRGVIHEANIEAWVRVYVDKKTGKNLDIELVRENGDINQLKKQVGTKQILYSHRVEAGEKYIVKIINNTDSIIKSNVVVEDND</sequence>
<keyword evidence="1" id="KW-0472">Membrane</keyword>
<keyword evidence="1" id="KW-1133">Transmembrane helix</keyword>
<reference evidence="2" key="2">
    <citation type="submission" date="2024-03" db="EMBL/GenBank/DDBJ databases">
        <title>The Genome Sequence of Enterococcus sp. DIV0238c.</title>
        <authorList>
            <consortium name="The Broad Institute Genomics Platform"/>
            <consortium name="The Broad Institute Microbial Omics Core"/>
            <consortium name="The Broad Institute Genomic Center for Infectious Diseases"/>
            <person name="Earl A."/>
            <person name="Manson A."/>
            <person name="Gilmore M."/>
            <person name="Schwartman J."/>
            <person name="Shea T."/>
            <person name="Abouelleil A."/>
            <person name="Cao P."/>
            <person name="Chapman S."/>
            <person name="Cusick C."/>
            <person name="Young S."/>
            <person name="Neafsey D."/>
            <person name="Nusbaum C."/>
            <person name="Birren B."/>
        </authorList>
    </citation>
    <scope>NUCLEOTIDE SEQUENCE</scope>
    <source>
        <strain evidence="2">9D6_DIV0238</strain>
    </source>
</reference>
<keyword evidence="1" id="KW-0812">Transmembrane</keyword>
<dbReference type="EMBL" id="CP147246">
    <property type="protein sequence ID" value="WYJ95526.1"/>
    <property type="molecule type" value="Genomic_DNA"/>
</dbReference>
<dbReference type="RefSeq" id="WP_207114581.1">
    <property type="nucleotide sequence ID" value="NZ_CP147246.1"/>
</dbReference>
<reference evidence="2" key="1">
    <citation type="submission" date="2017-05" db="EMBL/GenBank/DDBJ databases">
        <authorList>
            <consortium name="The Broad Institute Genomics Platform"/>
            <consortium name="The Broad Institute Genomic Center for Infectious Diseases"/>
            <person name="Earl A."/>
            <person name="Manson A."/>
            <person name="Schwartman J."/>
            <person name="Gilmore M."/>
            <person name="Abouelleil A."/>
            <person name="Cao P."/>
            <person name="Chapman S."/>
            <person name="Cusick C."/>
            <person name="Shea T."/>
            <person name="Young S."/>
            <person name="Neafsey D."/>
            <person name="Nusbaum C."/>
            <person name="Birren B."/>
        </authorList>
    </citation>
    <scope>NUCLEOTIDE SEQUENCE</scope>
    <source>
        <strain evidence="2">9D6_DIV0238</strain>
    </source>
</reference>
<evidence type="ECO:0000313" key="3">
    <source>
        <dbReference type="Proteomes" id="UP000196151"/>
    </source>
</evidence>
<organism evidence="2 3">
    <name type="scientific">Candidatus Enterococcus dunnyi</name>
    <dbReference type="NCBI Taxonomy" id="1834192"/>
    <lineage>
        <taxon>Bacteria</taxon>
        <taxon>Bacillati</taxon>
        <taxon>Bacillota</taxon>
        <taxon>Bacilli</taxon>
        <taxon>Lactobacillales</taxon>
        <taxon>Enterococcaceae</taxon>
        <taxon>Enterococcus</taxon>
    </lineage>
</organism>
<protein>
    <submittedName>
        <fullName evidence="2">Uncharacterized protein</fullName>
    </submittedName>
</protein>
<dbReference type="Proteomes" id="UP000196151">
    <property type="component" value="Chromosome"/>
</dbReference>
<evidence type="ECO:0000256" key="1">
    <source>
        <dbReference type="SAM" id="Phobius"/>
    </source>
</evidence>
<feature type="transmembrane region" description="Helical" evidence="1">
    <location>
        <begin position="12"/>
        <end position="29"/>
    </location>
</feature>
<gene>
    <name evidence="2" type="ORF">A5889_003074</name>
</gene>
<dbReference type="AlphaFoldDB" id="A0AAQ3W5S3"/>
<keyword evidence="3" id="KW-1185">Reference proteome</keyword>
<proteinExistence type="predicted"/>
<name>A0AAQ3W5S3_9ENTE</name>
<accession>A0AAQ3W5S3</accession>
<evidence type="ECO:0000313" key="2">
    <source>
        <dbReference type="EMBL" id="WYJ95526.1"/>
    </source>
</evidence>